<dbReference type="Proteomes" id="UP001431209">
    <property type="component" value="Unassembled WGS sequence"/>
</dbReference>
<name>A0AAW2ZCP5_9EUKA</name>
<keyword evidence="2" id="KW-0472">Membrane</keyword>
<feature type="coiled-coil region" evidence="1">
    <location>
        <begin position="119"/>
        <end position="174"/>
    </location>
</feature>
<organism evidence="2 3">
    <name type="scientific">Acrasis kona</name>
    <dbReference type="NCBI Taxonomy" id="1008807"/>
    <lineage>
        <taxon>Eukaryota</taxon>
        <taxon>Discoba</taxon>
        <taxon>Heterolobosea</taxon>
        <taxon>Tetramitia</taxon>
        <taxon>Eutetramitia</taxon>
        <taxon>Acrasidae</taxon>
        <taxon>Acrasis</taxon>
    </lineage>
</organism>
<keyword evidence="1" id="KW-0175">Coiled coil</keyword>
<evidence type="ECO:0000256" key="1">
    <source>
        <dbReference type="SAM" id="Coils"/>
    </source>
</evidence>
<dbReference type="AlphaFoldDB" id="A0AAW2ZCP5"/>
<evidence type="ECO:0000313" key="3">
    <source>
        <dbReference type="Proteomes" id="UP001431209"/>
    </source>
</evidence>
<accession>A0AAW2ZCP5</accession>
<dbReference type="EMBL" id="JAOPGA020001288">
    <property type="protein sequence ID" value="KAL0486961.1"/>
    <property type="molecule type" value="Genomic_DNA"/>
</dbReference>
<evidence type="ECO:0000313" key="2">
    <source>
        <dbReference type="EMBL" id="KAL0486961.1"/>
    </source>
</evidence>
<comment type="caution">
    <text evidence="2">The sequence shown here is derived from an EMBL/GenBank/DDBJ whole genome shotgun (WGS) entry which is preliminary data.</text>
</comment>
<gene>
    <name evidence="2" type="ORF">AKO1_001271</name>
</gene>
<proteinExistence type="predicted"/>
<keyword evidence="2" id="KW-0812">Transmembrane</keyword>
<protein>
    <submittedName>
        <fullName evidence="2">2 TM domain-containing transmembrane protein</fullName>
    </submittedName>
</protein>
<sequence>MIVEDIEDGVPLKTFEDKDGISPRKSHITHMSTEDRIIWTPPKLIKNQSFDSPTTKSLASLKNSLARSAKNSPARSGSSVEELVSVVEALYHEQQKINLVNLKLNTVNLFANFANVVNVSKLSQKCSDFEKDLDEEKKVVSRLSGTVHEQEGTINDLTNTVDGLKVEVTDQKEEIARTTHKYYTSLSQLEGTMSVHKQIIEKLQSSQLKEDFIVDFFMLLTSIYCVNTKLVHFPLRFLLSIVMLPPGTRFPLRMLLKMILALLMTYQCRRLAIREGFHASVGSLTQYIMKGASLLFFSNLKK</sequence>
<keyword evidence="3" id="KW-1185">Reference proteome</keyword>
<reference evidence="2 3" key="1">
    <citation type="submission" date="2024-03" db="EMBL/GenBank/DDBJ databases">
        <title>The Acrasis kona genome and developmental transcriptomes reveal deep origins of eukaryotic multicellular pathways.</title>
        <authorList>
            <person name="Sheikh S."/>
            <person name="Fu C.-J."/>
            <person name="Brown M.W."/>
            <person name="Baldauf S.L."/>
        </authorList>
    </citation>
    <scope>NUCLEOTIDE SEQUENCE [LARGE SCALE GENOMIC DNA]</scope>
    <source>
        <strain evidence="2 3">ATCC MYA-3509</strain>
    </source>
</reference>